<organism evidence="2 3">
    <name type="scientific">Cajanus cajan</name>
    <name type="common">Pigeon pea</name>
    <name type="synonym">Cajanus indicus</name>
    <dbReference type="NCBI Taxonomy" id="3821"/>
    <lineage>
        <taxon>Eukaryota</taxon>
        <taxon>Viridiplantae</taxon>
        <taxon>Streptophyta</taxon>
        <taxon>Embryophyta</taxon>
        <taxon>Tracheophyta</taxon>
        <taxon>Spermatophyta</taxon>
        <taxon>Magnoliopsida</taxon>
        <taxon>eudicotyledons</taxon>
        <taxon>Gunneridae</taxon>
        <taxon>Pentapetalae</taxon>
        <taxon>rosids</taxon>
        <taxon>fabids</taxon>
        <taxon>Fabales</taxon>
        <taxon>Fabaceae</taxon>
        <taxon>Papilionoideae</taxon>
        <taxon>50 kb inversion clade</taxon>
        <taxon>NPAAA clade</taxon>
        <taxon>indigoferoid/millettioid clade</taxon>
        <taxon>Phaseoleae</taxon>
        <taxon>Cajanus</taxon>
    </lineage>
</organism>
<dbReference type="EMBL" id="CM003608">
    <property type="protein sequence ID" value="KYP65261.1"/>
    <property type="molecule type" value="Genomic_DNA"/>
</dbReference>
<dbReference type="PANTHER" id="PTHR31286:SF176">
    <property type="entry name" value="DUF4283 DOMAIN PROTEIN"/>
    <property type="match status" value="1"/>
</dbReference>
<feature type="domain" description="DUF4283" evidence="1">
    <location>
        <begin position="3"/>
        <end position="63"/>
    </location>
</feature>
<evidence type="ECO:0000313" key="3">
    <source>
        <dbReference type="Proteomes" id="UP000075243"/>
    </source>
</evidence>
<dbReference type="Proteomes" id="UP000075243">
    <property type="component" value="Chromosome 6"/>
</dbReference>
<reference evidence="2 3" key="1">
    <citation type="journal article" date="2012" name="Nat. Biotechnol.">
        <title>Draft genome sequence of pigeonpea (Cajanus cajan), an orphan legume crop of resource-poor farmers.</title>
        <authorList>
            <person name="Varshney R.K."/>
            <person name="Chen W."/>
            <person name="Li Y."/>
            <person name="Bharti A.K."/>
            <person name="Saxena R.K."/>
            <person name="Schlueter J.A."/>
            <person name="Donoghue M.T."/>
            <person name="Azam S."/>
            <person name="Fan G."/>
            <person name="Whaley A.M."/>
            <person name="Farmer A.D."/>
            <person name="Sheridan J."/>
            <person name="Iwata A."/>
            <person name="Tuteja R."/>
            <person name="Penmetsa R.V."/>
            <person name="Wu W."/>
            <person name="Upadhyaya H.D."/>
            <person name="Yang S.P."/>
            <person name="Shah T."/>
            <person name="Saxena K.B."/>
            <person name="Michael T."/>
            <person name="McCombie W.R."/>
            <person name="Yang B."/>
            <person name="Zhang G."/>
            <person name="Yang H."/>
            <person name="Wang J."/>
            <person name="Spillane C."/>
            <person name="Cook D.R."/>
            <person name="May G.D."/>
            <person name="Xu X."/>
            <person name="Jackson S.A."/>
        </authorList>
    </citation>
    <scope>NUCLEOTIDE SEQUENCE [LARGE SCALE GENOMIC DNA]</scope>
    <source>
        <strain evidence="3">cv. Asha</strain>
    </source>
</reference>
<accession>A0A151TDY4</accession>
<sequence length="194" mass="22141">LIAKLTKLWSHIAGWTIISLGKGFFELEFQNSHDLGLVLAASPWNLDPGLFRLSLWKPDFNPRNYKNKFAQVWLRIMELPQEYWNPRILLAIASTVGTPICLDKATMNRTYGHFARVLIELDLSNQIPTKLLVEREGCAFYVFFEFDKLPLNFSKYNCIGHANEACYHAENGQPRHSDGATAAVHMMITMLALV</sequence>
<feature type="non-terminal residue" evidence="2">
    <location>
        <position position="1"/>
    </location>
</feature>
<proteinExistence type="predicted"/>
<dbReference type="Pfam" id="PF14111">
    <property type="entry name" value="DUF4283"/>
    <property type="match status" value="1"/>
</dbReference>
<dbReference type="InterPro" id="IPR025558">
    <property type="entry name" value="DUF4283"/>
</dbReference>
<gene>
    <name evidence="2" type="ORF">KK1_011493</name>
</gene>
<keyword evidence="3" id="KW-1185">Reference proteome</keyword>
<name>A0A151TDY4_CAJCA</name>
<evidence type="ECO:0000259" key="1">
    <source>
        <dbReference type="Pfam" id="PF14111"/>
    </source>
</evidence>
<protein>
    <recommendedName>
        <fullName evidence="1">DUF4283 domain-containing protein</fullName>
    </recommendedName>
</protein>
<dbReference type="InterPro" id="IPR040256">
    <property type="entry name" value="At4g02000-like"/>
</dbReference>
<evidence type="ECO:0000313" key="2">
    <source>
        <dbReference type="EMBL" id="KYP65261.1"/>
    </source>
</evidence>
<dbReference type="PANTHER" id="PTHR31286">
    <property type="entry name" value="GLYCINE-RICH CELL WALL STRUCTURAL PROTEIN 1.8-LIKE"/>
    <property type="match status" value="1"/>
</dbReference>
<dbReference type="OMA" id="CIGHANE"/>
<dbReference type="AlphaFoldDB" id="A0A151TDY4"/>